<evidence type="ECO:0000313" key="4">
    <source>
        <dbReference type="Proteomes" id="UP000199199"/>
    </source>
</evidence>
<dbReference type="Pfam" id="PF22665">
    <property type="entry name" value="WHD_DUF6293"/>
    <property type="match status" value="1"/>
</dbReference>
<evidence type="ECO:0000259" key="2">
    <source>
        <dbReference type="Pfam" id="PF22665"/>
    </source>
</evidence>
<dbReference type="RefSeq" id="WP_092906518.1">
    <property type="nucleotide sequence ID" value="NZ_FOZS01000004.1"/>
</dbReference>
<keyword evidence="4" id="KW-1185">Reference proteome</keyword>
<dbReference type="Gene3D" id="3.40.50.10770">
    <property type="entry name" value="Hypothetical protein VC1899 like domain (Restriction endonuclease-like)"/>
    <property type="match status" value="1"/>
</dbReference>
<feature type="domain" description="HFX-2341-like N-terminal" evidence="1">
    <location>
        <begin position="12"/>
        <end position="127"/>
    </location>
</feature>
<reference evidence="4" key="1">
    <citation type="submission" date="2016-10" db="EMBL/GenBank/DDBJ databases">
        <authorList>
            <person name="Varghese N."/>
            <person name="Submissions S."/>
        </authorList>
    </citation>
    <scope>NUCLEOTIDE SEQUENCE [LARGE SCALE GENOMIC DNA]</scope>
    <source>
        <strain evidence="4">DSM 22427</strain>
    </source>
</reference>
<feature type="domain" description="DUF6293" evidence="2">
    <location>
        <begin position="146"/>
        <end position="246"/>
    </location>
</feature>
<evidence type="ECO:0000313" key="3">
    <source>
        <dbReference type="EMBL" id="SFS96159.1"/>
    </source>
</evidence>
<dbReference type="InterPro" id="IPR054162">
    <property type="entry name" value="DUF6293_C"/>
</dbReference>
<name>A0A1I6U3S0_9EURY</name>
<organism evidence="3 4">
    <name type="scientific">Halostagnicola kamekurae</name>
    <dbReference type="NCBI Taxonomy" id="619731"/>
    <lineage>
        <taxon>Archaea</taxon>
        <taxon>Methanobacteriati</taxon>
        <taxon>Methanobacteriota</taxon>
        <taxon>Stenosarchaea group</taxon>
        <taxon>Halobacteria</taxon>
        <taxon>Halobacteriales</taxon>
        <taxon>Natrialbaceae</taxon>
        <taxon>Halostagnicola</taxon>
    </lineage>
</organism>
<gene>
    <name evidence="3" type="ORF">SAMN04488556_3530</name>
</gene>
<dbReference type="Proteomes" id="UP000199199">
    <property type="component" value="Unassembled WGS sequence"/>
</dbReference>
<sequence>MTPDTELRSIDEVHIAPLGYELDRIKDPVLEYDADVLHLLRDRHQKRLDYHEDLAETLTDHGVAVHFRQIDLGDMYDVLGEITTIAASYDDDIVRINVSSGPKLAAIGAALACMAADASGYHVHPESRSHPVVETPRTEGMKMAEQLPSYPIETPTEDQVRILNYVEETDDPAYTPKKSDLITFAEDAELDFMTKSAPANDKAKFALLNNRIISPLVENGYLQVESVGRSKQVSLTETGTNALRAFRHKL</sequence>
<dbReference type="OrthoDB" id="142096at2157"/>
<proteinExistence type="predicted"/>
<protein>
    <submittedName>
        <fullName evidence="3">Uncharacterized protein</fullName>
    </submittedName>
</protein>
<dbReference type="AlphaFoldDB" id="A0A1I6U3S0"/>
<dbReference type="InterPro" id="IPR046260">
    <property type="entry name" value="HFX_2341-like_N"/>
</dbReference>
<dbReference type="EMBL" id="FOZS01000004">
    <property type="protein sequence ID" value="SFS96159.1"/>
    <property type="molecule type" value="Genomic_DNA"/>
</dbReference>
<accession>A0A1I6U3S0</accession>
<evidence type="ECO:0000259" key="1">
    <source>
        <dbReference type="Pfam" id="PF19810"/>
    </source>
</evidence>
<dbReference type="Pfam" id="PF19810">
    <property type="entry name" value="HFX_2341_N"/>
    <property type="match status" value="1"/>
</dbReference>